<evidence type="ECO:0000256" key="3">
    <source>
        <dbReference type="ARBA" id="ARBA00022840"/>
    </source>
</evidence>
<protein>
    <submittedName>
        <fullName evidence="6">Phosphoribosylglycinamide synthetase, ATP-grasp (A) domain protein</fullName>
    </submittedName>
</protein>
<dbReference type="Gene3D" id="3.30.1490.20">
    <property type="entry name" value="ATP-grasp fold, A domain"/>
    <property type="match status" value="1"/>
</dbReference>
<dbReference type="Pfam" id="PF01071">
    <property type="entry name" value="GARS_A"/>
    <property type="match status" value="1"/>
</dbReference>
<keyword evidence="2 4" id="KW-0547">Nucleotide-binding</keyword>
<keyword evidence="7" id="KW-1185">Reference proteome</keyword>
<dbReference type="Gene3D" id="3.30.470.20">
    <property type="entry name" value="ATP-grasp fold, B domain"/>
    <property type="match status" value="1"/>
</dbReference>
<dbReference type="PANTHER" id="PTHR43585:SF2">
    <property type="entry name" value="ATP-GRASP ENZYME FSQD"/>
    <property type="match status" value="1"/>
</dbReference>
<evidence type="ECO:0000256" key="2">
    <source>
        <dbReference type="ARBA" id="ARBA00022741"/>
    </source>
</evidence>
<dbReference type="InterPro" id="IPR020561">
    <property type="entry name" value="PRibGlycinamid_synth_ATP-grasp"/>
</dbReference>
<evidence type="ECO:0000313" key="7">
    <source>
        <dbReference type="Proteomes" id="UP000001497"/>
    </source>
</evidence>
<dbReference type="PANTHER" id="PTHR43585">
    <property type="entry name" value="FUMIPYRROLE BIOSYNTHESIS PROTEIN C"/>
    <property type="match status" value="1"/>
</dbReference>
<dbReference type="SMART" id="SM01209">
    <property type="entry name" value="GARS_A"/>
    <property type="match status" value="1"/>
</dbReference>
<feature type="domain" description="ATP-grasp" evidence="5">
    <location>
        <begin position="111"/>
        <end position="305"/>
    </location>
</feature>
<sequence>MNEQKLAIVLGGTSPHVLLVNKLKERGYYVLLIDYLENPPAKKVADEHLRESTLDQDKVLEIAKERKADLVISTCIDQANSVCCYVAEKLGLPHPYSYKTSLEVTDKGLMKRIFVENGIPTSNYTTTESVDSIDWNLVQYPAVVKPVDCNSSKGVRRVDSDEETRLRVAEAIEMSRTKTAIIEGFNSGAEIQVDCVSTQSGVKVMMTRQKQKIASDGNDMVLQSYGSVFPAPLSDEFKRQAQEIAEKIANAFKLENTPFFYQAIVTETGIKVLEFAPRIGGGLSYHVLKSFGDYDAVECAIDSFLGKTIVVEPKEQTRFHSTNLLYMRPGVFDSVVGLEELHQKGFVTDCFVMKSKGCKIDSDMRSSNRVAAFIVEGESYEELKQKARKTFASVEIRDIQGNDLLNREIYSNL</sequence>
<dbReference type="Proteomes" id="UP000001497">
    <property type="component" value="Chromosome"/>
</dbReference>
<organism evidence="6 7">
    <name type="scientific">Fibrobacter succinogenes (strain ATCC 19169 / S85)</name>
    <dbReference type="NCBI Taxonomy" id="59374"/>
    <lineage>
        <taxon>Bacteria</taxon>
        <taxon>Pseudomonadati</taxon>
        <taxon>Fibrobacterota</taxon>
        <taxon>Fibrobacteria</taxon>
        <taxon>Fibrobacterales</taxon>
        <taxon>Fibrobacteraceae</taxon>
        <taxon>Fibrobacter</taxon>
    </lineage>
</organism>
<gene>
    <name evidence="6" type="ordered locus">Fisuc_2669</name>
</gene>
<dbReference type="SUPFAM" id="SSF56059">
    <property type="entry name" value="Glutathione synthetase ATP-binding domain-like"/>
    <property type="match status" value="1"/>
</dbReference>
<dbReference type="InterPro" id="IPR013815">
    <property type="entry name" value="ATP_grasp_subdomain_1"/>
</dbReference>
<keyword evidence="3 4" id="KW-0067">ATP-binding</keyword>
<evidence type="ECO:0000256" key="4">
    <source>
        <dbReference type="PROSITE-ProRule" id="PRU00409"/>
    </source>
</evidence>
<dbReference type="PROSITE" id="PS50975">
    <property type="entry name" value="ATP_GRASP"/>
    <property type="match status" value="1"/>
</dbReference>
<dbReference type="Pfam" id="PF18603">
    <property type="entry name" value="LAL_C2"/>
    <property type="match status" value="1"/>
</dbReference>
<dbReference type="InterPro" id="IPR052032">
    <property type="entry name" value="ATP-dep_AA_Ligase"/>
</dbReference>
<reference evidence="6" key="1">
    <citation type="submission" date="2009-10" db="EMBL/GenBank/DDBJ databases">
        <title>Complete sequence of Fibrobacter succinogenes subsp. succinogenes S85.</title>
        <authorList>
            <consortium name="US DOE Joint Genome Institute"/>
            <person name="Lucas S."/>
            <person name="Copeland A."/>
            <person name="Lapidus A."/>
            <person name="Glavina del Rio T."/>
            <person name="Tice H."/>
            <person name="Bruce D."/>
            <person name="Goodwin L."/>
            <person name="Pitluck S."/>
            <person name="Chertkov O."/>
            <person name="Detter J.C."/>
            <person name="Han C."/>
            <person name="Tapia R."/>
            <person name="Larimer F."/>
            <person name="Land M."/>
            <person name="Hauser L."/>
            <person name="Kyrpides N."/>
            <person name="Mikhailova N."/>
            <person name="Weimer P.J."/>
            <person name="Stevenson D.M."/>
            <person name="Boyum J."/>
            <person name="Brumm P.I."/>
            <person name="Mead D."/>
        </authorList>
    </citation>
    <scope>NUCLEOTIDE SEQUENCE [LARGE SCALE GENOMIC DNA]</scope>
    <source>
        <strain evidence="6">S85</strain>
    </source>
</reference>
<evidence type="ECO:0000259" key="5">
    <source>
        <dbReference type="PROSITE" id="PS50975"/>
    </source>
</evidence>
<keyword evidence="1" id="KW-0436">Ligase</keyword>
<dbReference type="RefSeq" id="WP_015732375.1">
    <property type="nucleotide sequence ID" value="NC_013410.1"/>
</dbReference>
<dbReference type="EMBL" id="CP001792">
    <property type="protein sequence ID" value="ACX76252.1"/>
    <property type="molecule type" value="Genomic_DNA"/>
</dbReference>
<accession>A0ABM5LKW3</accession>
<evidence type="ECO:0000313" key="6">
    <source>
        <dbReference type="EMBL" id="ACX76252.1"/>
    </source>
</evidence>
<evidence type="ECO:0000256" key="1">
    <source>
        <dbReference type="ARBA" id="ARBA00022598"/>
    </source>
</evidence>
<dbReference type="InterPro" id="IPR040570">
    <property type="entry name" value="LAL_C2"/>
</dbReference>
<dbReference type="Gene3D" id="3.40.50.20">
    <property type="match status" value="1"/>
</dbReference>
<proteinExistence type="predicted"/>
<name>A0ABM5LKW3_FIBSS</name>
<dbReference type="InterPro" id="IPR011761">
    <property type="entry name" value="ATP-grasp"/>
</dbReference>